<sequence length="346" mass="39388">MQHEVKRPIPLLDRKGHLVEAGWARHPVFAYDRKAIKATAWKIKEWDYYAIVNHAKGYAVTATMSDLGYASLFALSYIDFNRGACAQKDAISFLTFGKLGLSKTSTEDSQISWANKTLRFAFIKKGAQRHLLFACPSLELPDGSVGLDVSVTLTQDPHMETMNIATSWEEKRKAFYLNEKVNCMPAKGTIRRGMEQEHLQDGDAWGVLDWGRGRWTYQNRWYWGSASGLLENVPFGFNIGYGFSDRTCASENVLFYNGKIHKLDDVVFHIPETGYREPWTFSSNDNRFNLSFKPAVDRASTTDFIVIKSNQHQVFGWFSGTVVLDDKTELFLDAFPGFAEDVANRW</sequence>
<dbReference type="EMBL" id="CP003155">
    <property type="protein sequence ID" value="AEV28896.1"/>
    <property type="molecule type" value="Genomic_DNA"/>
</dbReference>
<dbReference type="HOGENOM" id="CLU_068418_0_0_12"/>
<dbReference type="RefSeq" id="WP_014269745.1">
    <property type="nucleotide sequence ID" value="NC_016633.1"/>
</dbReference>
<reference evidence="1 2" key="1">
    <citation type="submission" date="2011-11" db="EMBL/GenBank/DDBJ databases">
        <title>Complete sequence of Spirochaeta sp. grapes.</title>
        <authorList>
            <consortium name="US DOE Joint Genome Institute"/>
            <person name="Lucas S."/>
            <person name="Han J."/>
            <person name="Lapidus A."/>
            <person name="Cheng J.-F."/>
            <person name="Goodwin L."/>
            <person name="Pitluck S."/>
            <person name="Peters L."/>
            <person name="Ovchinnikova G."/>
            <person name="Munk A.C."/>
            <person name="Detter J.C."/>
            <person name="Han C."/>
            <person name="Tapia R."/>
            <person name="Land M."/>
            <person name="Hauser L."/>
            <person name="Kyrpides N."/>
            <person name="Ivanova N."/>
            <person name="Pagani I."/>
            <person name="Ritalahtilisa K."/>
            <person name="Loeffler F."/>
            <person name="Woyke T."/>
        </authorList>
    </citation>
    <scope>NUCLEOTIDE SEQUENCE [LARGE SCALE GENOMIC DNA]</scope>
    <source>
        <strain evidence="2">ATCC BAA-1885 / DSM 22778 / Grapes</strain>
    </source>
</reference>
<name>G8QS35_SPHPG</name>
<evidence type="ECO:0000313" key="1">
    <source>
        <dbReference type="EMBL" id="AEV28896.1"/>
    </source>
</evidence>
<dbReference type="OrthoDB" id="9762066at2"/>
<dbReference type="STRING" id="158190.SpiGrapes_1073"/>
<organism evidence="1 2">
    <name type="scientific">Sphaerochaeta pleomorpha (strain ATCC BAA-1885 / DSM 22778 / Grapes)</name>
    <dbReference type="NCBI Taxonomy" id="158190"/>
    <lineage>
        <taxon>Bacteria</taxon>
        <taxon>Pseudomonadati</taxon>
        <taxon>Spirochaetota</taxon>
        <taxon>Spirochaetia</taxon>
        <taxon>Spirochaetales</taxon>
        <taxon>Sphaerochaetaceae</taxon>
        <taxon>Sphaerochaeta</taxon>
    </lineage>
</organism>
<dbReference type="PANTHER" id="PTHR35868">
    <property type="entry name" value="DUF2804 DOMAIN-CONTAINING PROTEIN-RELATED"/>
    <property type="match status" value="1"/>
</dbReference>
<accession>G8QS35</accession>
<dbReference type="Proteomes" id="UP000005632">
    <property type="component" value="Chromosome"/>
</dbReference>
<dbReference type="eggNOG" id="COG3250">
    <property type="taxonomic scope" value="Bacteria"/>
</dbReference>
<protein>
    <recommendedName>
        <fullName evidence="3">DUF2804 domain-containing protein</fullName>
    </recommendedName>
</protein>
<evidence type="ECO:0000313" key="2">
    <source>
        <dbReference type="Proteomes" id="UP000005632"/>
    </source>
</evidence>
<dbReference type="AlphaFoldDB" id="G8QS35"/>
<dbReference type="KEGG" id="sgp:SpiGrapes_1073"/>
<dbReference type="Pfam" id="PF10974">
    <property type="entry name" value="DUF2804"/>
    <property type="match status" value="1"/>
</dbReference>
<gene>
    <name evidence="1" type="ordered locus">SpiGrapes_1073</name>
</gene>
<proteinExistence type="predicted"/>
<dbReference type="InterPro" id="IPR021243">
    <property type="entry name" value="DUF2804"/>
</dbReference>
<keyword evidence="2" id="KW-1185">Reference proteome</keyword>
<dbReference type="PANTHER" id="PTHR35868:SF3">
    <property type="entry name" value="DUF2804 DOMAIN-CONTAINING PROTEIN"/>
    <property type="match status" value="1"/>
</dbReference>
<evidence type="ECO:0008006" key="3">
    <source>
        <dbReference type="Google" id="ProtNLM"/>
    </source>
</evidence>